<dbReference type="InterPro" id="IPR006153">
    <property type="entry name" value="Cation/H_exchanger_TM"/>
</dbReference>
<sequence>MHYSLLLCIALILVVSMLVMLGQRLRISYPIFLVLGGLAISFIPGLPSITIDPELIFLIFLPPLLFEAAWMTSWKAFWKWRRVITMLAFGFVLITSTVVAFVSTALIPGFTLAMGFLLGAIISPPDAVAATSVLKGINIPKPLTQILEGESLVNDASSLIVFRFALAAIMTGTFVFQKAAVSFVLVAVMGVVIGLAIALIIYAMYRWLPTTTSIDIALSFIAPYLMYLTAESFHYSGVMAVVSGGLFLSYHSHVTLSHQSRLQGYAMWNTITFILNGLVFMLIGLEMPEIMRNLGDYSKGQAIFYGVVISLVIIVTRIITALFTAGWTKLIGRWITVADQNPGWRGPIVIGWAGMRGVVSLASALSIPLLLKNGQPFPYRSLILCITFIVILITLVLQGLTLPWVIKLVGLDKEQPASSEQEEEAKLHHQLLTAAVSHLEEQYTDLMKKQPVLQNLYNQMKNDLQLTANFLEGHGAGEKERHSSLVYNSIYLELLGTQRQRLFQLRDRDQFEDELIRKVEGQLDLEQEKLLRENGHGHH</sequence>
<dbReference type="Proteomes" id="UP000293874">
    <property type="component" value="Unassembled WGS sequence"/>
</dbReference>
<comment type="similarity">
    <text evidence="10">Belongs to the monovalent cation:proton antiporter 1 (CPA1) transporter (TC 2.A.36) family.</text>
</comment>
<evidence type="ECO:0000256" key="3">
    <source>
        <dbReference type="ARBA" id="ARBA00022475"/>
    </source>
</evidence>
<keyword evidence="7 10" id="KW-0406">Ion transport</keyword>
<feature type="transmembrane region" description="Helical" evidence="10">
    <location>
        <begin position="183"/>
        <end position="205"/>
    </location>
</feature>
<dbReference type="GO" id="GO:0051453">
    <property type="term" value="P:regulation of intracellular pH"/>
    <property type="evidence" value="ECO:0007669"/>
    <property type="project" value="TreeGrafter"/>
</dbReference>
<keyword evidence="13" id="KW-1185">Reference proteome</keyword>
<evidence type="ECO:0000259" key="11">
    <source>
        <dbReference type="Pfam" id="PF00999"/>
    </source>
</evidence>
<dbReference type="GO" id="GO:0015385">
    <property type="term" value="F:sodium:proton antiporter activity"/>
    <property type="evidence" value="ECO:0007669"/>
    <property type="project" value="InterPro"/>
</dbReference>
<keyword evidence="10" id="KW-0050">Antiport</keyword>
<keyword evidence="2 10" id="KW-0813">Transport</keyword>
<evidence type="ECO:0000256" key="8">
    <source>
        <dbReference type="ARBA" id="ARBA00023136"/>
    </source>
</evidence>
<dbReference type="InterPro" id="IPR018422">
    <property type="entry name" value="Cation/H_exchanger_CPA1"/>
</dbReference>
<keyword evidence="9 10" id="KW-0739">Sodium transport</keyword>
<feature type="transmembrane region" description="Helical" evidence="10">
    <location>
        <begin position="6"/>
        <end position="22"/>
    </location>
</feature>
<dbReference type="Gene3D" id="6.10.140.1330">
    <property type="match status" value="1"/>
</dbReference>
<dbReference type="InterPro" id="IPR004705">
    <property type="entry name" value="Cation/H_exchanger_CPA1_bac"/>
</dbReference>
<feature type="transmembrane region" description="Helical" evidence="10">
    <location>
        <begin position="86"/>
        <end position="107"/>
    </location>
</feature>
<evidence type="ECO:0000256" key="9">
    <source>
        <dbReference type="ARBA" id="ARBA00023201"/>
    </source>
</evidence>
<protein>
    <submittedName>
        <fullName evidence="12">Sodium/proton antiporter (CPA1 family)</fullName>
    </submittedName>
</protein>
<evidence type="ECO:0000256" key="5">
    <source>
        <dbReference type="ARBA" id="ARBA00022989"/>
    </source>
</evidence>
<feature type="transmembrane region" description="Helical" evidence="10">
    <location>
        <begin position="55"/>
        <end position="74"/>
    </location>
</feature>
<evidence type="ECO:0000256" key="6">
    <source>
        <dbReference type="ARBA" id="ARBA00023053"/>
    </source>
</evidence>
<keyword evidence="8 10" id="KW-0472">Membrane</keyword>
<dbReference type="PANTHER" id="PTHR10110:SF86">
    <property type="entry name" value="SODIUM_HYDROGEN EXCHANGER 7"/>
    <property type="match status" value="1"/>
</dbReference>
<reference evidence="12 13" key="1">
    <citation type="submission" date="2019-02" db="EMBL/GenBank/DDBJ databases">
        <title>Genomic Encyclopedia of Type Strains, Phase IV (KMG-IV): sequencing the most valuable type-strain genomes for metagenomic binning, comparative biology and taxonomic classification.</title>
        <authorList>
            <person name="Goeker M."/>
        </authorList>
    </citation>
    <scope>NUCLEOTIDE SEQUENCE [LARGE SCALE GENOMIC DNA]</scope>
    <source>
        <strain evidence="12 13">DSM 18116</strain>
    </source>
</reference>
<evidence type="ECO:0000313" key="13">
    <source>
        <dbReference type="Proteomes" id="UP000293874"/>
    </source>
</evidence>
<feature type="domain" description="Cation/H+ exchanger transmembrane" evidence="11">
    <location>
        <begin position="14"/>
        <end position="407"/>
    </location>
</feature>
<dbReference type="AlphaFoldDB" id="A0A4Q7MSF3"/>
<dbReference type="GO" id="GO:0098719">
    <property type="term" value="P:sodium ion import across plasma membrane"/>
    <property type="evidence" value="ECO:0007669"/>
    <property type="project" value="TreeGrafter"/>
</dbReference>
<keyword evidence="6 10" id="KW-0915">Sodium</keyword>
<keyword evidence="5 10" id="KW-1133">Transmembrane helix</keyword>
<feature type="transmembrane region" description="Helical" evidence="10">
    <location>
        <begin position="348"/>
        <end position="371"/>
    </location>
</feature>
<keyword evidence="4 10" id="KW-0812">Transmembrane</keyword>
<feature type="transmembrane region" description="Helical" evidence="10">
    <location>
        <begin position="235"/>
        <end position="253"/>
    </location>
</feature>
<dbReference type="OrthoDB" id="9809206at2"/>
<feature type="transmembrane region" description="Helical" evidence="10">
    <location>
        <begin position="383"/>
        <end position="406"/>
    </location>
</feature>
<comment type="function">
    <text evidence="10">Na(+)/H(+) antiporter that extrudes sodium in exchange for external protons.</text>
</comment>
<evidence type="ECO:0000256" key="1">
    <source>
        <dbReference type="ARBA" id="ARBA00004651"/>
    </source>
</evidence>
<name>A0A4Q7MSF3_9BACT</name>
<accession>A0A4Q7MSF3</accession>
<dbReference type="EMBL" id="SGXA01000002">
    <property type="protein sequence ID" value="RZS71732.1"/>
    <property type="molecule type" value="Genomic_DNA"/>
</dbReference>
<dbReference type="GO" id="GO:0005886">
    <property type="term" value="C:plasma membrane"/>
    <property type="evidence" value="ECO:0007669"/>
    <property type="project" value="UniProtKB-SubCell"/>
</dbReference>
<evidence type="ECO:0000256" key="10">
    <source>
        <dbReference type="RuleBase" id="RU366002"/>
    </source>
</evidence>
<evidence type="ECO:0000256" key="2">
    <source>
        <dbReference type="ARBA" id="ARBA00022448"/>
    </source>
</evidence>
<feature type="transmembrane region" description="Helical" evidence="10">
    <location>
        <begin position="265"/>
        <end position="283"/>
    </location>
</feature>
<comment type="subcellular location">
    <subcellularLocation>
        <location evidence="1 10">Cell membrane</location>
        <topology evidence="1 10">Multi-pass membrane protein</topology>
    </subcellularLocation>
</comment>
<evidence type="ECO:0000256" key="4">
    <source>
        <dbReference type="ARBA" id="ARBA00022692"/>
    </source>
</evidence>
<keyword evidence="3 10" id="KW-1003">Cell membrane</keyword>
<dbReference type="Pfam" id="PF00999">
    <property type="entry name" value="Na_H_Exchanger"/>
    <property type="match status" value="1"/>
</dbReference>
<feature type="transmembrane region" description="Helical" evidence="10">
    <location>
        <begin position="303"/>
        <end position="328"/>
    </location>
</feature>
<feature type="transmembrane region" description="Helical" evidence="10">
    <location>
        <begin position="156"/>
        <end position="176"/>
    </location>
</feature>
<proteinExistence type="inferred from homology"/>
<comment type="caution">
    <text evidence="12">The sequence shown here is derived from an EMBL/GenBank/DDBJ whole genome shotgun (WGS) entry which is preliminary data.</text>
</comment>
<gene>
    <name evidence="12" type="ORF">EV199_3640</name>
</gene>
<organism evidence="12 13">
    <name type="scientific">Pseudobacter ginsenosidimutans</name>
    <dbReference type="NCBI Taxonomy" id="661488"/>
    <lineage>
        <taxon>Bacteria</taxon>
        <taxon>Pseudomonadati</taxon>
        <taxon>Bacteroidota</taxon>
        <taxon>Chitinophagia</taxon>
        <taxon>Chitinophagales</taxon>
        <taxon>Chitinophagaceae</taxon>
        <taxon>Pseudobacter</taxon>
    </lineage>
</organism>
<evidence type="ECO:0000256" key="7">
    <source>
        <dbReference type="ARBA" id="ARBA00023065"/>
    </source>
</evidence>
<dbReference type="GO" id="GO:0015386">
    <property type="term" value="F:potassium:proton antiporter activity"/>
    <property type="evidence" value="ECO:0007669"/>
    <property type="project" value="TreeGrafter"/>
</dbReference>
<feature type="transmembrane region" description="Helical" evidence="10">
    <location>
        <begin position="29"/>
        <end position="49"/>
    </location>
</feature>
<feature type="transmembrane region" description="Helical" evidence="10">
    <location>
        <begin position="211"/>
        <end position="228"/>
    </location>
</feature>
<dbReference type="RefSeq" id="WP_130542206.1">
    <property type="nucleotide sequence ID" value="NZ_CP042431.1"/>
</dbReference>
<dbReference type="NCBIfam" id="TIGR00831">
    <property type="entry name" value="a_cpa1"/>
    <property type="match status" value="1"/>
</dbReference>
<dbReference type="PANTHER" id="PTHR10110">
    <property type="entry name" value="SODIUM/HYDROGEN EXCHANGER"/>
    <property type="match status" value="1"/>
</dbReference>
<evidence type="ECO:0000313" key="12">
    <source>
        <dbReference type="EMBL" id="RZS71732.1"/>
    </source>
</evidence>